<sequence>MQASERLMNSTKLVNSIPLSLNEKAILRHLGMARADDSQSRSTLERIRTISPKVLASAEPKGLIGFCDVRTDSNGISILNGISALSESRDACLRIDSQLLGKMCADSICIALVAVTLGNETDALIQQQSLNSGPLEALITDAIASVMAENAISVLSDIARDACPVGAGHPGPRLSPGYGDFSLAWQIQLFDTFLKLQKIGIQVNPETFLLNPRKSVTGLMGFKAVKPL</sequence>
<protein>
    <recommendedName>
        <fullName evidence="3">AdoMet activation domain-containing protein</fullName>
    </recommendedName>
</protein>
<dbReference type="EMBL" id="PGXC01000003">
    <property type="protein sequence ID" value="PKK91296.1"/>
    <property type="molecule type" value="Genomic_DNA"/>
</dbReference>
<dbReference type="SUPFAM" id="SSF56507">
    <property type="entry name" value="Methionine synthase activation domain-like"/>
    <property type="match status" value="1"/>
</dbReference>
<dbReference type="Gene3D" id="3.40.109.40">
    <property type="match status" value="1"/>
</dbReference>
<dbReference type="GO" id="GO:0008705">
    <property type="term" value="F:methionine synthase activity"/>
    <property type="evidence" value="ECO:0007669"/>
    <property type="project" value="InterPro"/>
</dbReference>
<evidence type="ECO:0000313" key="2">
    <source>
        <dbReference type="Proteomes" id="UP000233256"/>
    </source>
</evidence>
<name>A0A2N1PSJ5_9BACT</name>
<dbReference type="AlphaFoldDB" id="A0A2N1PSJ5"/>
<proteinExistence type="predicted"/>
<comment type="caution">
    <text evidence="1">The sequence shown here is derived from an EMBL/GenBank/DDBJ whole genome shotgun (WGS) entry which is preliminary data.</text>
</comment>
<dbReference type="InterPro" id="IPR037010">
    <property type="entry name" value="VitB12-dep_Met_synth_activ_sf"/>
</dbReference>
<organism evidence="1 2">
    <name type="scientific">Candidatus Wallbacteria bacterium HGW-Wallbacteria-1</name>
    <dbReference type="NCBI Taxonomy" id="2013854"/>
    <lineage>
        <taxon>Bacteria</taxon>
        <taxon>Candidatus Walliibacteriota</taxon>
    </lineage>
</organism>
<dbReference type="Proteomes" id="UP000233256">
    <property type="component" value="Unassembled WGS sequence"/>
</dbReference>
<evidence type="ECO:0000313" key="1">
    <source>
        <dbReference type="EMBL" id="PKK91296.1"/>
    </source>
</evidence>
<evidence type="ECO:0008006" key="3">
    <source>
        <dbReference type="Google" id="ProtNLM"/>
    </source>
</evidence>
<accession>A0A2N1PSJ5</accession>
<gene>
    <name evidence="1" type="ORF">CVV64_05885</name>
</gene>
<reference evidence="1 2" key="1">
    <citation type="journal article" date="2017" name="ISME J.">
        <title>Potential for microbial H2 and metal transformations associated with novel bacteria and archaea in deep terrestrial subsurface sediments.</title>
        <authorList>
            <person name="Hernsdorf A.W."/>
            <person name="Amano Y."/>
            <person name="Miyakawa K."/>
            <person name="Ise K."/>
            <person name="Suzuki Y."/>
            <person name="Anantharaman K."/>
            <person name="Probst A."/>
            <person name="Burstein D."/>
            <person name="Thomas B.C."/>
            <person name="Banfield J.F."/>
        </authorList>
    </citation>
    <scope>NUCLEOTIDE SEQUENCE [LARGE SCALE GENOMIC DNA]</scope>
    <source>
        <strain evidence="1">HGW-Wallbacteria-1</strain>
    </source>
</reference>